<feature type="transmembrane region" description="Helical" evidence="1">
    <location>
        <begin position="12"/>
        <end position="30"/>
    </location>
</feature>
<evidence type="ECO:0008006" key="4">
    <source>
        <dbReference type="Google" id="ProtNLM"/>
    </source>
</evidence>
<keyword evidence="1" id="KW-0472">Membrane</keyword>
<dbReference type="RefSeq" id="WP_367983458.1">
    <property type="nucleotide sequence ID" value="NZ_JBAKFF010000001.1"/>
</dbReference>
<keyword evidence="3" id="KW-1185">Reference proteome</keyword>
<dbReference type="EMBL" id="JBAKFF010000001">
    <property type="protein sequence ID" value="MEX0430670.1"/>
    <property type="molecule type" value="Genomic_DNA"/>
</dbReference>
<organism evidence="2 3">
    <name type="scientific">Spiribacter insolitus</name>
    <dbReference type="NCBI Taxonomy" id="3122417"/>
    <lineage>
        <taxon>Bacteria</taxon>
        <taxon>Pseudomonadati</taxon>
        <taxon>Pseudomonadota</taxon>
        <taxon>Gammaproteobacteria</taxon>
        <taxon>Chromatiales</taxon>
        <taxon>Ectothiorhodospiraceae</taxon>
        <taxon>Spiribacter</taxon>
    </lineage>
</organism>
<keyword evidence="1" id="KW-0812">Transmembrane</keyword>
<evidence type="ECO:0000256" key="1">
    <source>
        <dbReference type="SAM" id="Phobius"/>
    </source>
</evidence>
<accession>A0ABV3T634</accession>
<reference evidence="2 3" key="1">
    <citation type="submission" date="2024-02" db="EMBL/GenBank/DDBJ databases">
        <title>New especies of Spiribacter isolated from saline water.</title>
        <authorList>
            <person name="Leon M.J."/>
            <person name="De La Haba R."/>
            <person name="Sanchez-Porro C."/>
            <person name="Ventosa A."/>
        </authorList>
    </citation>
    <scope>NUCLEOTIDE SEQUENCE [LARGE SCALE GENOMIC DNA]</scope>
    <source>
        <strain evidence="3">ag22IC4-189</strain>
    </source>
</reference>
<comment type="caution">
    <text evidence="2">The sequence shown here is derived from an EMBL/GenBank/DDBJ whole genome shotgun (WGS) entry which is preliminary data.</text>
</comment>
<proteinExistence type="predicted"/>
<gene>
    <name evidence="2" type="ORF">V6X30_04535</name>
</gene>
<protein>
    <recommendedName>
        <fullName evidence="4">Flp pilus-assembly TadG-like N-terminal domain-containing protein</fullName>
    </recommendedName>
</protein>
<dbReference type="Proteomes" id="UP001556637">
    <property type="component" value="Unassembled WGS sequence"/>
</dbReference>
<sequence length="408" mass="45120">MSRTDPQGGQIMPVLLASLAIGVAAIFISHRVSRALTQESVVVNAADAAAYSGASWTARRLNLIAYTNRALVANHIAVGHLVAYISWLRYMDKGVERVNRYARYLPYVGAATTAAERTVAAALLGSEKAAGLTIRGVDLLHRLMAVTQLDARQNLRPARVDEVMRRVAHQYDEALKINHQKATDAIPQPYQAAMEGLLLGRRVSAYFKLERSRTGGDRGYFTRLVARTIDHDPRLRRWLRGSRSRTARGFGGGGRTWRLSLPLTVRFRKQGNTHQPPLPDAGGWRSADRLQVGFFNAEKLDWGSWITLARGRADADRLAGNYRGVRNYTRLRDRRPDEELLQIPALVTTPLPGGDEAPAINAHLSVASVRYHIPSQCRRGCPAPDETASLFNPYWEAALVPPSLPGLP</sequence>
<evidence type="ECO:0000313" key="2">
    <source>
        <dbReference type="EMBL" id="MEX0430670.1"/>
    </source>
</evidence>
<name>A0ABV3T634_9GAMM</name>
<keyword evidence="1" id="KW-1133">Transmembrane helix</keyword>
<evidence type="ECO:0000313" key="3">
    <source>
        <dbReference type="Proteomes" id="UP001556637"/>
    </source>
</evidence>